<dbReference type="AlphaFoldDB" id="A0AAW1TTE7"/>
<evidence type="ECO:0000313" key="1">
    <source>
        <dbReference type="EMBL" id="KAK9871890.1"/>
    </source>
</evidence>
<name>A0AAW1TTE7_9CUCU</name>
<sequence length="155" mass="18126">MSLTENNSMYLQGTIPLSRVKKYTPSAEETNRLRFCTRVLHDSDNQPVAFARRDCSTIMVPRFGTEHVRANMSRLYGVRVHDNCNDNETDFTYAASTFPNSPPVPENSIYLWSSYRYVRKYNTSRKQTFLYYTLRQFYGENVTLSRTRTPVLLLP</sequence>
<dbReference type="Pfam" id="PF25666">
    <property type="entry name" value="Partiti_capsid"/>
    <property type="match status" value="1"/>
</dbReference>
<protein>
    <submittedName>
        <fullName evidence="1">Uncharacterized protein</fullName>
    </submittedName>
</protein>
<accession>A0AAW1TTE7</accession>
<dbReference type="Proteomes" id="UP001431783">
    <property type="component" value="Unassembled WGS sequence"/>
</dbReference>
<reference evidence="1 2" key="1">
    <citation type="submission" date="2023-03" db="EMBL/GenBank/DDBJ databases">
        <title>Genome insight into feeding habits of ladybird beetles.</title>
        <authorList>
            <person name="Li H.-S."/>
            <person name="Huang Y.-H."/>
            <person name="Pang H."/>
        </authorList>
    </citation>
    <scope>NUCLEOTIDE SEQUENCE [LARGE SCALE GENOMIC DNA]</scope>
    <source>
        <strain evidence="1">SYSU_2023b</strain>
        <tissue evidence="1">Whole body</tissue>
    </source>
</reference>
<comment type="caution">
    <text evidence="1">The sequence shown here is derived from an EMBL/GenBank/DDBJ whole genome shotgun (WGS) entry which is preliminary data.</text>
</comment>
<dbReference type="InterPro" id="IPR058242">
    <property type="entry name" value="Capsid_partitivirus"/>
</dbReference>
<organism evidence="1 2">
    <name type="scientific">Henosepilachna vigintioctopunctata</name>
    <dbReference type="NCBI Taxonomy" id="420089"/>
    <lineage>
        <taxon>Eukaryota</taxon>
        <taxon>Metazoa</taxon>
        <taxon>Ecdysozoa</taxon>
        <taxon>Arthropoda</taxon>
        <taxon>Hexapoda</taxon>
        <taxon>Insecta</taxon>
        <taxon>Pterygota</taxon>
        <taxon>Neoptera</taxon>
        <taxon>Endopterygota</taxon>
        <taxon>Coleoptera</taxon>
        <taxon>Polyphaga</taxon>
        <taxon>Cucujiformia</taxon>
        <taxon>Coccinelloidea</taxon>
        <taxon>Coccinellidae</taxon>
        <taxon>Epilachninae</taxon>
        <taxon>Epilachnini</taxon>
        <taxon>Henosepilachna</taxon>
    </lineage>
</organism>
<proteinExistence type="predicted"/>
<evidence type="ECO:0000313" key="2">
    <source>
        <dbReference type="Proteomes" id="UP001431783"/>
    </source>
</evidence>
<dbReference type="EMBL" id="JARQZJ010000008">
    <property type="protein sequence ID" value="KAK9871890.1"/>
    <property type="molecule type" value="Genomic_DNA"/>
</dbReference>
<keyword evidence="2" id="KW-1185">Reference proteome</keyword>
<gene>
    <name evidence="1" type="ORF">WA026_015139</name>
</gene>